<reference evidence="1" key="1">
    <citation type="journal article" date="2023" name="Int. J. Syst. Evol. Microbiol.">
        <title>Collibacillus ludicampi gen. nov., sp. nov., a new soil bacterium of the family Alicyclobacillaceae.</title>
        <authorList>
            <person name="Jojima T."/>
            <person name="Ioku Y."/>
            <person name="Fukuta Y."/>
            <person name="Shirasaka N."/>
            <person name="Matsumura Y."/>
            <person name="Mori M."/>
        </authorList>
    </citation>
    <scope>NUCLEOTIDE SEQUENCE</scope>
    <source>
        <strain evidence="1">TP075</strain>
    </source>
</reference>
<gene>
    <name evidence="1" type="ORF">DNHGIG_28370</name>
</gene>
<evidence type="ECO:0000313" key="1">
    <source>
        <dbReference type="EMBL" id="GIM47288.1"/>
    </source>
</evidence>
<dbReference type="AlphaFoldDB" id="A0AAV4LHQ3"/>
<evidence type="ECO:0008006" key="3">
    <source>
        <dbReference type="Google" id="ProtNLM"/>
    </source>
</evidence>
<protein>
    <recommendedName>
        <fullName evidence="3">IS110 family transposase</fullName>
    </recommendedName>
</protein>
<accession>A0AAV4LHQ3</accession>
<evidence type="ECO:0000313" key="2">
    <source>
        <dbReference type="Proteomes" id="UP001057291"/>
    </source>
</evidence>
<comment type="caution">
    <text evidence="1">The sequence shown here is derived from an EMBL/GenBank/DDBJ whole genome shotgun (WGS) entry which is preliminary data.</text>
</comment>
<keyword evidence="2" id="KW-1185">Reference proteome</keyword>
<organism evidence="1 2">
    <name type="scientific">Collibacillus ludicampi</name>
    <dbReference type="NCBI Taxonomy" id="2771369"/>
    <lineage>
        <taxon>Bacteria</taxon>
        <taxon>Bacillati</taxon>
        <taxon>Bacillota</taxon>
        <taxon>Bacilli</taxon>
        <taxon>Bacillales</taxon>
        <taxon>Alicyclobacillaceae</taxon>
        <taxon>Collibacillus</taxon>
    </lineage>
</organism>
<name>A0AAV4LHQ3_9BACL</name>
<sequence length="69" mass="7901">MKYKTNQRILQITESTLVVGADIAKKTHIARAMDLRGVELGKPCTFENTRHGLMSLLHWLNTLKDLHDK</sequence>
<proteinExistence type="predicted"/>
<dbReference type="EMBL" id="BOQE01000001">
    <property type="protein sequence ID" value="GIM47288.1"/>
    <property type="molecule type" value="Genomic_DNA"/>
</dbReference>
<dbReference type="Proteomes" id="UP001057291">
    <property type="component" value="Unassembled WGS sequence"/>
</dbReference>